<dbReference type="Pfam" id="PF08811">
    <property type="entry name" value="DUF1800"/>
    <property type="match status" value="1"/>
</dbReference>
<name>L0DN36_SINAD</name>
<dbReference type="STRING" id="886293.Sinac_6719"/>
<evidence type="ECO:0000313" key="1">
    <source>
        <dbReference type="EMBL" id="AGA30789.1"/>
    </source>
</evidence>
<proteinExistence type="predicted"/>
<evidence type="ECO:0000313" key="2">
    <source>
        <dbReference type="Proteomes" id="UP000010798"/>
    </source>
</evidence>
<dbReference type="OrthoDB" id="9772295at2"/>
<dbReference type="HOGENOM" id="CLU_026001_1_0_0"/>
<organism evidence="1 2">
    <name type="scientific">Singulisphaera acidiphila (strain ATCC BAA-1392 / DSM 18658 / VKM B-2454 / MOB10)</name>
    <dbReference type="NCBI Taxonomy" id="886293"/>
    <lineage>
        <taxon>Bacteria</taxon>
        <taxon>Pseudomonadati</taxon>
        <taxon>Planctomycetota</taxon>
        <taxon>Planctomycetia</taxon>
        <taxon>Isosphaerales</taxon>
        <taxon>Isosphaeraceae</taxon>
        <taxon>Singulisphaera</taxon>
    </lineage>
</organism>
<accession>L0DN36</accession>
<dbReference type="Proteomes" id="UP000010798">
    <property type="component" value="Chromosome"/>
</dbReference>
<reference evidence="1 2" key="1">
    <citation type="submission" date="2012-02" db="EMBL/GenBank/DDBJ databases">
        <title>Complete sequence of chromosome of Singulisphaera acidiphila DSM 18658.</title>
        <authorList>
            <consortium name="US DOE Joint Genome Institute (JGI-PGF)"/>
            <person name="Lucas S."/>
            <person name="Copeland A."/>
            <person name="Lapidus A."/>
            <person name="Glavina del Rio T."/>
            <person name="Dalin E."/>
            <person name="Tice H."/>
            <person name="Bruce D."/>
            <person name="Goodwin L."/>
            <person name="Pitluck S."/>
            <person name="Peters L."/>
            <person name="Ovchinnikova G."/>
            <person name="Chertkov O."/>
            <person name="Kyrpides N."/>
            <person name="Mavromatis K."/>
            <person name="Ivanova N."/>
            <person name="Brettin T."/>
            <person name="Detter J.C."/>
            <person name="Han C."/>
            <person name="Larimer F."/>
            <person name="Land M."/>
            <person name="Hauser L."/>
            <person name="Markowitz V."/>
            <person name="Cheng J.-F."/>
            <person name="Hugenholtz P."/>
            <person name="Woyke T."/>
            <person name="Wu D."/>
            <person name="Tindall B."/>
            <person name="Pomrenke H."/>
            <person name="Brambilla E."/>
            <person name="Klenk H.-P."/>
            <person name="Eisen J.A."/>
        </authorList>
    </citation>
    <scope>NUCLEOTIDE SEQUENCE [LARGE SCALE GENOMIC DNA]</scope>
    <source>
        <strain evidence="2">ATCC BAA-1392 / DSM 18658 / VKM B-2454 / MOB10</strain>
    </source>
</reference>
<dbReference type="KEGG" id="saci:Sinac_6719"/>
<keyword evidence="2" id="KW-1185">Reference proteome</keyword>
<dbReference type="RefSeq" id="WP_015249867.1">
    <property type="nucleotide sequence ID" value="NC_019892.1"/>
</dbReference>
<dbReference type="eggNOG" id="COG5267">
    <property type="taxonomic scope" value="Bacteria"/>
</dbReference>
<dbReference type="EMBL" id="CP003364">
    <property type="protein sequence ID" value="AGA30789.1"/>
    <property type="molecule type" value="Genomic_DNA"/>
</dbReference>
<evidence type="ECO:0008006" key="3">
    <source>
        <dbReference type="Google" id="ProtNLM"/>
    </source>
</evidence>
<protein>
    <recommendedName>
        <fullName evidence="3">DUF1800 domain-containing protein</fullName>
    </recommendedName>
</protein>
<gene>
    <name evidence="1" type="ordered locus">Sinac_6719</name>
</gene>
<sequence length="457" mass="50586">MHSSPLLTDPAQAWAPWNPDANNRWDLARVAHLHRRAGFAPSWAVIQRDLAAGPDASVDRLIDGEPTAGDGQPALAFDAMLDAMTEQLAEGASLARLQGIWLYRMVFTPHPLRERMTLFWHNHFATSHGKVKNSLLMQRQNDLLRSHALGDFKTLLAAIGKDPAMLIWLDSTENRKAQPNENYAREVMELFTLGRGRYTEKDVQEAARAFTGWFVVRDRFREIPGQHDPGPKQVLGRAGTLRGDDIPPILLEQPACAEFLCEKLIRQFVTEVDPISTALSASLALPFRESGYDIRVPLRTILRSNLFQSEAVRRRRVKSPVEFTIGTIRALEILKPTVQADALAQACGQMGQHLYAPPSVAGWEGGAAWANSTTMLARANFALALLSDQDGALGKRLNAQELAAKHGANPPQEACSFLIDLLVQDAFDRKVRDRVSAKGDPKEIAVTILTSPEYQLA</sequence>
<dbReference type="AlphaFoldDB" id="L0DN36"/>
<dbReference type="InterPro" id="IPR014917">
    <property type="entry name" value="DUF1800"/>
</dbReference>